<evidence type="ECO:0000313" key="3">
    <source>
        <dbReference type="Proteomes" id="UP001055307"/>
    </source>
</evidence>
<dbReference type="EMBL" id="BPQF01000001">
    <property type="protein sequence ID" value="GJD37757.1"/>
    <property type="molecule type" value="Genomic_DNA"/>
</dbReference>
<organism evidence="2 3">
    <name type="scientific">Methylobacterium bullatum</name>
    <dbReference type="NCBI Taxonomy" id="570505"/>
    <lineage>
        <taxon>Bacteria</taxon>
        <taxon>Pseudomonadati</taxon>
        <taxon>Pseudomonadota</taxon>
        <taxon>Alphaproteobacteria</taxon>
        <taxon>Hyphomicrobiales</taxon>
        <taxon>Methylobacteriaceae</taxon>
        <taxon>Methylobacterium</taxon>
    </lineage>
</organism>
<feature type="transmembrane region" description="Helical" evidence="1">
    <location>
        <begin position="77"/>
        <end position="98"/>
    </location>
</feature>
<name>A0AAV4Z2C2_9HYPH</name>
<comment type="caution">
    <text evidence="2">The sequence shown here is derived from an EMBL/GenBank/DDBJ whole genome shotgun (WGS) entry which is preliminary data.</text>
</comment>
<keyword evidence="3" id="KW-1185">Reference proteome</keyword>
<gene>
    <name evidence="2" type="ORF">OICFNHDK_0195</name>
</gene>
<dbReference type="AlphaFoldDB" id="A0AAV4Z2C2"/>
<protein>
    <recommendedName>
        <fullName evidence="4">DUF3592 domain-containing protein</fullName>
    </recommendedName>
</protein>
<evidence type="ECO:0008006" key="4">
    <source>
        <dbReference type="Google" id="ProtNLM"/>
    </source>
</evidence>
<proteinExistence type="predicted"/>
<reference evidence="2" key="1">
    <citation type="journal article" date="2016" name="Front. Microbiol.">
        <title>Genome Sequence of the Piezophilic, Mesophilic Sulfate-Reducing Bacterium Desulfovibrio indicus J2T.</title>
        <authorList>
            <person name="Cao J."/>
            <person name="Maignien L."/>
            <person name="Shao Z."/>
            <person name="Alain K."/>
            <person name="Jebbar M."/>
        </authorList>
    </citation>
    <scope>NUCLEOTIDE SEQUENCE</scope>
    <source>
        <strain evidence="2">DSM 21893</strain>
    </source>
</reference>
<evidence type="ECO:0000313" key="2">
    <source>
        <dbReference type="EMBL" id="GJD37757.1"/>
    </source>
</evidence>
<dbReference type="RefSeq" id="WP_238253699.1">
    <property type="nucleotide sequence ID" value="NZ_BPQF01000001.1"/>
</dbReference>
<sequence>MAALHNVERAIGGQPSPLPPGRRIAAVWYTTDIDCGLPHEQVQGVETALPEIESCLPRSAAMANRGGLQDVNVTRGLFWLVATAVWIALVAWMTWANVSDTVRGRYQFTVEMREGVSNPFETENMSKPFLEVFRKPSEGKHPPRFDRIKYRYQDGFDASVKSDPMLFVDFPDDTPLYANTAFDKAEQDLVARNFRGRRWQRRLDALGGQAGLLRLTLVPPLLLLAIWFAGRWIVSGFRRAA</sequence>
<evidence type="ECO:0000256" key="1">
    <source>
        <dbReference type="SAM" id="Phobius"/>
    </source>
</evidence>
<reference evidence="2" key="2">
    <citation type="submission" date="2021-08" db="EMBL/GenBank/DDBJ databases">
        <authorList>
            <person name="Tani A."/>
            <person name="Ola A."/>
            <person name="Ogura Y."/>
            <person name="Katsura K."/>
            <person name="Hayashi T."/>
        </authorList>
    </citation>
    <scope>NUCLEOTIDE SEQUENCE</scope>
    <source>
        <strain evidence="2">DSM 21893</strain>
    </source>
</reference>
<dbReference type="Proteomes" id="UP001055307">
    <property type="component" value="Unassembled WGS sequence"/>
</dbReference>
<feature type="transmembrane region" description="Helical" evidence="1">
    <location>
        <begin position="211"/>
        <end position="234"/>
    </location>
</feature>
<keyword evidence="1" id="KW-0472">Membrane</keyword>
<accession>A0AAV4Z2C2</accession>
<keyword evidence="1" id="KW-1133">Transmembrane helix</keyword>
<keyword evidence="1" id="KW-0812">Transmembrane</keyword>